<dbReference type="Pfam" id="PF00745">
    <property type="entry name" value="GlutR_dimer"/>
    <property type="match status" value="1"/>
</dbReference>
<evidence type="ECO:0000256" key="7">
    <source>
        <dbReference type="ARBA" id="ARBA00047464"/>
    </source>
</evidence>
<evidence type="ECO:0000256" key="5">
    <source>
        <dbReference type="ARBA" id="ARBA00023002"/>
    </source>
</evidence>
<dbReference type="UniPathway" id="UPA00251">
    <property type="reaction ID" value="UER00316"/>
</dbReference>
<feature type="binding site" evidence="8 11">
    <location>
        <begin position="188"/>
        <end position="193"/>
    </location>
    <ligand>
        <name>NADP(+)</name>
        <dbReference type="ChEBI" id="CHEBI:58349"/>
    </ligand>
</feature>
<dbReference type="NCBIfam" id="NF000750">
    <property type="entry name" value="PRK00045.3-4"/>
    <property type="match status" value="1"/>
</dbReference>
<dbReference type="HAMAP" id="MF_00087">
    <property type="entry name" value="Glu_tRNA_reductase"/>
    <property type="match status" value="1"/>
</dbReference>
<keyword evidence="4 8" id="KW-0521">NADP</keyword>
<evidence type="ECO:0000259" key="12">
    <source>
        <dbReference type="Pfam" id="PF00745"/>
    </source>
</evidence>
<feature type="binding site" evidence="8 10">
    <location>
        <begin position="114"/>
        <end position="116"/>
    </location>
    <ligand>
        <name>substrate</name>
    </ligand>
</feature>
<comment type="miscellaneous">
    <text evidence="8">During catalysis, the active site Cys acts as a nucleophile attacking the alpha-carbonyl group of tRNA-bound glutamate with the formation of a thioester intermediate between enzyme and glutamate, and the concomitant release of tRNA(Glu). The thioester intermediate is finally reduced by direct hydride transfer from NADPH, to form the product GSA.</text>
</comment>
<comment type="catalytic activity">
    <reaction evidence="7 8">
        <text>(S)-4-amino-5-oxopentanoate + tRNA(Glu) + NADP(+) = L-glutamyl-tRNA(Glu) + NADPH + H(+)</text>
        <dbReference type="Rhea" id="RHEA:12344"/>
        <dbReference type="Rhea" id="RHEA-COMP:9663"/>
        <dbReference type="Rhea" id="RHEA-COMP:9680"/>
        <dbReference type="ChEBI" id="CHEBI:15378"/>
        <dbReference type="ChEBI" id="CHEBI:57501"/>
        <dbReference type="ChEBI" id="CHEBI:57783"/>
        <dbReference type="ChEBI" id="CHEBI:58349"/>
        <dbReference type="ChEBI" id="CHEBI:78442"/>
        <dbReference type="ChEBI" id="CHEBI:78520"/>
        <dbReference type="EC" id="1.2.1.70"/>
    </reaction>
</comment>
<evidence type="ECO:0000256" key="3">
    <source>
        <dbReference type="ARBA" id="ARBA00012970"/>
    </source>
</evidence>
<dbReference type="EMBL" id="LM676443">
    <property type="protein sequence ID" value="CEP27746.1"/>
    <property type="molecule type" value="Genomic_DNA"/>
</dbReference>
<dbReference type="PANTHER" id="PTHR43013:SF1">
    <property type="entry name" value="GLUTAMYL-TRNA REDUCTASE"/>
    <property type="match status" value="1"/>
</dbReference>
<comment type="similarity">
    <text evidence="2 8">Belongs to the glutamyl-tRNA reductase family.</text>
</comment>
<dbReference type="SUPFAM" id="SSF69075">
    <property type="entry name" value="Glutamyl tRNA-reductase dimerization domain"/>
    <property type="match status" value="1"/>
</dbReference>
<feature type="binding site" evidence="8 10">
    <location>
        <begin position="46"/>
        <end position="49"/>
    </location>
    <ligand>
        <name>substrate</name>
    </ligand>
</feature>
<gene>
    <name evidence="8 15" type="primary">hemA</name>
    <name evidence="15" type="ORF">PFCIRM138_05765</name>
</gene>
<comment type="caution">
    <text evidence="8">Lacks conserved residue(s) required for the propagation of feature annotation.</text>
</comment>
<dbReference type="PANTHER" id="PTHR43013">
    <property type="entry name" value="GLUTAMYL-TRNA REDUCTASE"/>
    <property type="match status" value="1"/>
</dbReference>
<sequence>MRIHLVGVDYLTAPLTALASLAPADELALTVMGREPGIAGAALLSTCNRYELIVDATDAVDPDRLLGLAKAGIRELAPDVDPRALAGLEVRSDDTAICNLFEVGAGLCSAVVGDKQVAGQLRRAYELASDRGQCTARLHRLFHDCLRVSRTVASSTSLGAVGRSAAGVGLDLAMGRGGLRGARVLLMGTGSFARVVVAELTDRRVGEIECWSASGRAEEFAAHHPVTPVPSDGLDRALQSADLVITCSGNGVVLSGAELSVARPELARNADRQLSVIDLSLGGDVDEAAAELPGVHLVRLDDVSSRTAQLQSAVIEEAQRVVTQGVAAHLSKERARAADPLVTALRQHAKVLVDDELARVRENESPEVVQAVERSLRHAIGVMMHTPTVRFSQLAEEGRLEDCRTALDVLFGVEVEA</sequence>
<feature type="domain" description="Tetrapyrrole biosynthesis glutamyl-tRNA reductase dimerisation" evidence="12">
    <location>
        <begin position="317"/>
        <end position="412"/>
    </location>
</feature>
<feature type="active site" description="Nucleophile" evidence="8 9">
    <location>
        <position position="47"/>
    </location>
</feature>
<evidence type="ECO:0000256" key="6">
    <source>
        <dbReference type="ARBA" id="ARBA00023244"/>
    </source>
</evidence>
<dbReference type="InterPro" id="IPR000343">
    <property type="entry name" value="4pyrrol_synth_GluRdtase"/>
</dbReference>
<dbReference type="GO" id="GO:0050661">
    <property type="term" value="F:NADP binding"/>
    <property type="evidence" value="ECO:0007669"/>
    <property type="project" value="InterPro"/>
</dbReference>
<evidence type="ECO:0000256" key="2">
    <source>
        <dbReference type="ARBA" id="ARBA00005916"/>
    </source>
</evidence>
<reference evidence="15" key="1">
    <citation type="submission" date="2014-08" db="EMBL/GenBank/DDBJ databases">
        <authorList>
            <person name="Falentin Helene"/>
        </authorList>
    </citation>
    <scope>NUCLEOTIDE SEQUENCE</scope>
</reference>
<dbReference type="InterPro" id="IPR015895">
    <property type="entry name" value="4pyrrol_synth_GluRdtase_N"/>
</dbReference>
<evidence type="ECO:0000256" key="1">
    <source>
        <dbReference type="ARBA" id="ARBA00005059"/>
    </source>
</evidence>
<dbReference type="Pfam" id="PF01488">
    <property type="entry name" value="Shikimate_DH"/>
    <property type="match status" value="1"/>
</dbReference>
<dbReference type="GO" id="GO:0019353">
    <property type="term" value="P:protoporphyrinogen IX biosynthetic process from glutamate"/>
    <property type="evidence" value="ECO:0007669"/>
    <property type="project" value="TreeGrafter"/>
</dbReference>
<feature type="binding site" evidence="8 10">
    <location>
        <position position="109"/>
    </location>
    <ligand>
        <name>substrate</name>
    </ligand>
</feature>
<evidence type="ECO:0000259" key="14">
    <source>
        <dbReference type="Pfam" id="PF05201"/>
    </source>
</evidence>
<evidence type="ECO:0000313" key="15">
    <source>
        <dbReference type="EMBL" id="CEP27746.1"/>
    </source>
</evidence>
<dbReference type="InterPro" id="IPR006151">
    <property type="entry name" value="Shikm_DH/Glu-tRNA_Rdtase"/>
</dbReference>
<evidence type="ECO:0000259" key="13">
    <source>
        <dbReference type="Pfam" id="PF01488"/>
    </source>
</evidence>
<dbReference type="PIRSF" id="PIRSF000445">
    <property type="entry name" value="4pyrrol_synth_GluRdtase"/>
    <property type="match status" value="1"/>
</dbReference>
<comment type="function">
    <text evidence="8">Catalyzes the NADPH-dependent reduction of glutamyl-tRNA(Glu) to glutamate 1-semialdehyde (GSA).</text>
</comment>
<dbReference type="InterPro" id="IPR036343">
    <property type="entry name" value="GluRdtase_N_sf"/>
</dbReference>
<evidence type="ECO:0000256" key="8">
    <source>
        <dbReference type="HAMAP-Rule" id="MF_00087"/>
    </source>
</evidence>
<dbReference type="InterPro" id="IPR036291">
    <property type="entry name" value="NAD(P)-bd_dom_sf"/>
</dbReference>
<evidence type="ECO:0000256" key="9">
    <source>
        <dbReference type="PIRSR" id="PIRSR000445-1"/>
    </source>
</evidence>
<dbReference type="AlphaFoldDB" id="A0A068VTA7"/>
<keyword evidence="6 8" id="KW-0627">Porphyrin biosynthesis</keyword>
<comment type="pathway">
    <text evidence="1 8">Porphyrin-containing compound metabolism; protoporphyrin-IX biosynthesis; 5-aminolevulinate from L-glutamyl-tRNA(Glu): step 1/2.</text>
</comment>
<dbReference type="SUPFAM" id="SSF69742">
    <property type="entry name" value="Glutamyl tRNA-reductase catalytic, N-terminal domain"/>
    <property type="match status" value="1"/>
</dbReference>
<dbReference type="InterPro" id="IPR015896">
    <property type="entry name" value="4pyrrol_synth_GluRdtase_dimer"/>
</dbReference>
<dbReference type="Gene3D" id="3.40.50.720">
    <property type="entry name" value="NAD(P)-binding Rossmann-like Domain"/>
    <property type="match status" value="1"/>
</dbReference>
<dbReference type="EC" id="1.2.1.70" evidence="3 8"/>
<dbReference type="InterPro" id="IPR036453">
    <property type="entry name" value="GluRdtase_dimer_dom_sf"/>
</dbReference>
<feature type="domain" description="Quinate/shikimate 5-dehydrogenase/glutamyl-tRNA reductase" evidence="13">
    <location>
        <begin position="178"/>
        <end position="304"/>
    </location>
</feature>
<evidence type="ECO:0000256" key="11">
    <source>
        <dbReference type="PIRSR" id="PIRSR000445-3"/>
    </source>
</evidence>
<organism evidence="15">
    <name type="scientific">Propionibacterium freudenreichii subsp. freudenreichii</name>
    <dbReference type="NCBI Taxonomy" id="66712"/>
    <lineage>
        <taxon>Bacteria</taxon>
        <taxon>Bacillati</taxon>
        <taxon>Actinomycetota</taxon>
        <taxon>Actinomycetes</taxon>
        <taxon>Propionibacteriales</taxon>
        <taxon>Propionibacteriaceae</taxon>
        <taxon>Propionibacterium</taxon>
    </lineage>
</organism>
<protein>
    <recommendedName>
        <fullName evidence="3 8">Glutamyl-tRNA reductase</fullName>
        <shortName evidence="8">GluTR</shortName>
        <ecNumber evidence="3 8">1.2.1.70</ecNumber>
    </recommendedName>
</protein>
<dbReference type="RefSeq" id="WP_013161742.1">
    <property type="nucleotide sequence ID" value="NZ_HG975494.1"/>
</dbReference>
<proteinExistence type="inferred from homology"/>
<dbReference type="Pfam" id="PF05201">
    <property type="entry name" value="GlutR_N"/>
    <property type="match status" value="1"/>
</dbReference>
<feature type="domain" description="Glutamyl-tRNA reductase N-terminal" evidence="14">
    <location>
        <begin position="6"/>
        <end position="156"/>
    </location>
</feature>
<evidence type="ECO:0000256" key="10">
    <source>
        <dbReference type="PIRSR" id="PIRSR000445-2"/>
    </source>
</evidence>
<dbReference type="GO" id="GO:0008883">
    <property type="term" value="F:glutamyl-tRNA reductase activity"/>
    <property type="evidence" value="ECO:0007669"/>
    <property type="project" value="UniProtKB-UniRule"/>
</dbReference>
<dbReference type="SUPFAM" id="SSF51735">
    <property type="entry name" value="NAD(P)-binding Rossmann-fold domains"/>
    <property type="match status" value="1"/>
</dbReference>
<dbReference type="Gene3D" id="3.30.460.30">
    <property type="entry name" value="Glutamyl-tRNA reductase, N-terminal domain"/>
    <property type="match status" value="1"/>
</dbReference>
<accession>A0A068VTA7</accession>
<comment type="domain">
    <text evidence="8">Possesses an unusual extended V-shaped dimeric structure with each monomer consisting of three distinct domains arranged along a curved 'spinal' alpha-helix. The N-terminal catalytic domain specifically recognizes the glutamate moiety of the substrate. The second domain is the NADPH-binding domain, and the third C-terminal domain is responsible for dimerization.</text>
</comment>
<comment type="subunit">
    <text evidence="8">Homodimer.</text>
</comment>
<keyword evidence="5 8" id="KW-0560">Oxidoreductase</keyword>
<name>A0A068VTA7_PROFF</name>
<evidence type="ECO:0000256" key="4">
    <source>
        <dbReference type="ARBA" id="ARBA00022857"/>
    </source>
</evidence>
<feature type="binding site" evidence="8 10">
    <location>
        <position position="120"/>
    </location>
    <ligand>
        <name>substrate</name>
    </ligand>
</feature>